<name>A0A9W7XUZ1_9FUNG</name>
<dbReference type="Gene3D" id="2.40.70.10">
    <property type="entry name" value="Acid Proteases"/>
    <property type="match status" value="1"/>
</dbReference>
<evidence type="ECO:0008006" key="3">
    <source>
        <dbReference type="Google" id="ProtNLM"/>
    </source>
</evidence>
<organism evidence="1 2">
    <name type="scientific">Coemansia biformis</name>
    <dbReference type="NCBI Taxonomy" id="1286918"/>
    <lineage>
        <taxon>Eukaryota</taxon>
        <taxon>Fungi</taxon>
        <taxon>Fungi incertae sedis</taxon>
        <taxon>Zoopagomycota</taxon>
        <taxon>Kickxellomycotina</taxon>
        <taxon>Kickxellomycetes</taxon>
        <taxon>Kickxellales</taxon>
        <taxon>Kickxellaceae</taxon>
        <taxon>Coemansia</taxon>
    </lineage>
</organism>
<accession>A0A9W7XUZ1</accession>
<proteinExistence type="predicted"/>
<dbReference type="InterPro" id="IPR021109">
    <property type="entry name" value="Peptidase_aspartic_dom_sf"/>
</dbReference>
<dbReference type="SUPFAM" id="SSF50630">
    <property type="entry name" value="Acid proteases"/>
    <property type="match status" value="1"/>
</dbReference>
<dbReference type="InterPro" id="IPR043502">
    <property type="entry name" value="DNA/RNA_pol_sf"/>
</dbReference>
<feature type="non-terminal residue" evidence="1">
    <location>
        <position position="1"/>
    </location>
</feature>
<protein>
    <recommendedName>
        <fullName evidence="3">Peptidase A2 domain-containing protein</fullName>
    </recommendedName>
</protein>
<reference evidence="1" key="1">
    <citation type="submission" date="2022-07" db="EMBL/GenBank/DDBJ databases">
        <title>Phylogenomic reconstructions and comparative analyses of Kickxellomycotina fungi.</title>
        <authorList>
            <person name="Reynolds N.K."/>
            <person name="Stajich J.E."/>
            <person name="Barry K."/>
            <person name="Grigoriev I.V."/>
            <person name="Crous P."/>
            <person name="Smith M.E."/>
        </authorList>
    </citation>
    <scope>NUCLEOTIDE SEQUENCE</scope>
    <source>
        <strain evidence="1">BCRC 34381</strain>
    </source>
</reference>
<gene>
    <name evidence="1" type="ORF">LPJ61_006296</name>
</gene>
<dbReference type="Proteomes" id="UP001143981">
    <property type="component" value="Unassembled WGS sequence"/>
</dbReference>
<evidence type="ECO:0000313" key="2">
    <source>
        <dbReference type="Proteomes" id="UP001143981"/>
    </source>
</evidence>
<dbReference type="EMBL" id="JANBOI010002876">
    <property type="protein sequence ID" value="KAJ1719510.1"/>
    <property type="molecule type" value="Genomic_DNA"/>
</dbReference>
<keyword evidence="2" id="KW-1185">Reference proteome</keyword>
<evidence type="ECO:0000313" key="1">
    <source>
        <dbReference type="EMBL" id="KAJ1719510.1"/>
    </source>
</evidence>
<comment type="caution">
    <text evidence="1">The sequence shown here is derived from an EMBL/GenBank/DDBJ whole genome shotgun (WGS) entry which is preliminary data.</text>
</comment>
<dbReference type="AlphaFoldDB" id="A0A9W7XUZ1"/>
<sequence length="392" mass="41988">MRLKGEAADELGEWLGDDWDEFSSDFLDLFDPVGAAHEIVKAIHARKCYVGLPSIAKAVILAVNDRTGICKATGDDLARPILLALHALLPLTTITAVGLNVGGDFHEEIAVIRRQIGLAKIRSDSGARWAKAEIRAMVNGTAVRATIDTGAAESFIGADLAKCLQAAIDPSRATSYKAVAPGLQRTQGVATLQVQIGNKLWPLLAHVADGLGSALLLSYQFVARIGGILDTRRGRLLISGGPPVPLIAAGSAAALIGMTVAVDESMFVLSRDAEYLAHAAHFPLPTRPSIDTRLVMGDGSTPLHRQWVLDDLAALPICCREYTPNAPPPLPLAPLRLPWTPDAKPPFARKWPLSPEMRRVKADMLRVWQGKGIIEPALGNGHLPLFPKKEAT</sequence>
<dbReference type="SUPFAM" id="SSF56672">
    <property type="entry name" value="DNA/RNA polymerases"/>
    <property type="match status" value="1"/>
</dbReference>
<dbReference type="OrthoDB" id="1939491at2759"/>
<dbReference type="Pfam" id="PF13975">
    <property type="entry name" value="gag-asp_proteas"/>
    <property type="match status" value="1"/>
</dbReference>